<protein>
    <recommendedName>
        <fullName evidence="2">BPTI/Kunitz inhibitor domain-containing protein</fullName>
    </recommendedName>
</protein>
<dbReference type="Pfam" id="PF00014">
    <property type="entry name" value="Kunitz_BPTI"/>
    <property type="match status" value="1"/>
</dbReference>
<dbReference type="PROSITE" id="PS50279">
    <property type="entry name" value="BPTI_KUNITZ_2"/>
    <property type="match status" value="1"/>
</dbReference>
<dbReference type="AlphaFoldDB" id="G7YN06"/>
<reference evidence="3" key="1">
    <citation type="journal article" date="2011" name="Genome Biol.">
        <title>The draft genome of the carcinogenic human liver fluke Clonorchis sinensis.</title>
        <authorList>
            <person name="Wang X."/>
            <person name="Chen W."/>
            <person name="Huang Y."/>
            <person name="Sun J."/>
            <person name="Men J."/>
            <person name="Liu H."/>
            <person name="Luo F."/>
            <person name="Guo L."/>
            <person name="Lv X."/>
            <person name="Deng C."/>
            <person name="Zhou C."/>
            <person name="Fan Y."/>
            <person name="Li X."/>
            <person name="Huang L."/>
            <person name="Hu Y."/>
            <person name="Liang C."/>
            <person name="Hu X."/>
            <person name="Xu J."/>
            <person name="Yu X."/>
        </authorList>
    </citation>
    <scope>NUCLEOTIDE SEQUENCE [LARGE SCALE GENOMIC DNA]</scope>
    <source>
        <strain evidence="3">Henan</strain>
    </source>
</reference>
<proteinExistence type="predicted"/>
<evidence type="ECO:0000313" key="4">
    <source>
        <dbReference type="Proteomes" id="UP000008909"/>
    </source>
</evidence>
<dbReference type="GO" id="GO:0004867">
    <property type="term" value="F:serine-type endopeptidase inhibitor activity"/>
    <property type="evidence" value="ECO:0007669"/>
    <property type="project" value="InterPro"/>
</dbReference>
<dbReference type="InterPro" id="IPR002223">
    <property type="entry name" value="Kunitz_BPTI"/>
</dbReference>
<name>G7YN06_CLOSI</name>
<reference key="2">
    <citation type="submission" date="2011-10" db="EMBL/GenBank/DDBJ databases">
        <title>The genome and transcriptome sequence of Clonorchis sinensis provide insights into the carcinogenic liver fluke.</title>
        <authorList>
            <person name="Wang X."/>
            <person name="Huang Y."/>
            <person name="Chen W."/>
            <person name="Liu H."/>
            <person name="Guo L."/>
            <person name="Chen Y."/>
            <person name="Luo F."/>
            <person name="Zhou W."/>
            <person name="Sun J."/>
            <person name="Mao Q."/>
            <person name="Liang P."/>
            <person name="Zhou C."/>
            <person name="Tian Y."/>
            <person name="Men J."/>
            <person name="Lv X."/>
            <person name="Huang L."/>
            <person name="Zhou J."/>
            <person name="Hu Y."/>
            <person name="Li R."/>
            <person name="Zhang F."/>
            <person name="Lei H."/>
            <person name="Li X."/>
            <person name="Hu X."/>
            <person name="Liang C."/>
            <person name="Xu J."/>
            <person name="Wu Z."/>
            <person name="Yu X."/>
        </authorList>
    </citation>
    <scope>NUCLEOTIDE SEQUENCE</scope>
    <source>
        <strain>Henan</strain>
    </source>
</reference>
<keyword evidence="4" id="KW-1185">Reference proteome</keyword>
<dbReference type="SUPFAM" id="SSF57362">
    <property type="entry name" value="BPTI-like"/>
    <property type="match status" value="1"/>
</dbReference>
<dbReference type="Gene3D" id="4.10.410.10">
    <property type="entry name" value="Pancreatic trypsin inhibitor Kunitz domain"/>
    <property type="match status" value="1"/>
</dbReference>
<evidence type="ECO:0000259" key="2">
    <source>
        <dbReference type="PROSITE" id="PS50279"/>
    </source>
</evidence>
<feature type="signal peptide" evidence="1">
    <location>
        <begin position="1"/>
        <end position="27"/>
    </location>
</feature>
<dbReference type="SMART" id="SM00131">
    <property type="entry name" value="KU"/>
    <property type="match status" value="1"/>
</dbReference>
<sequence length="93" mass="10923">MLKINTEYMSYHHVFLFLLTGAFMSNACFPRERDVCKHKYNTGGCFVTPVTKYRFDLQAKQCVPYKDTCGSSENRFHTTDQCKKKCKHLMDTH</sequence>
<accession>G7YN06</accession>
<dbReference type="InterPro" id="IPR036880">
    <property type="entry name" value="Kunitz_BPTI_sf"/>
</dbReference>
<feature type="domain" description="BPTI/Kunitz inhibitor" evidence="2">
    <location>
        <begin position="36"/>
        <end position="86"/>
    </location>
</feature>
<feature type="chain" id="PRO_5003506405" description="BPTI/Kunitz inhibitor domain-containing protein" evidence="1">
    <location>
        <begin position="28"/>
        <end position="93"/>
    </location>
</feature>
<dbReference type="EMBL" id="DF143885">
    <property type="protein sequence ID" value="GAA54337.1"/>
    <property type="molecule type" value="Genomic_DNA"/>
</dbReference>
<evidence type="ECO:0000256" key="1">
    <source>
        <dbReference type="SAM" id="SignalP"/>
    </source>
</evidence>
<gene>
    <name evidence="3" type="ORF">CLF_102307</name>
</gene>
<evidence type="ECO:0000313" key="3">
    <source>
        <dbReference type="EMBL" id="GAA54337.1"/>
    </source>
</evidence>
<organism evidence="3 4">
    <name type="scientific">Clonorchis sinensis</name>
    <name type="common">Chinese liver fluke</name>
    <dbReference type="NCBI Taxonomy" id="79923"/>
    <lineage>
        <taxon>Eukaryota</taxon>
        <taxon>Metazoa</taxon>
        <taxon>Spiralia</taxon>
        <taxon>Lophotrochozoa</taxon>
        <taxon>Platyhelminthes</taxon>
        <taxon>Trematoda</taxon>
        <taxon>Digenea</taxon>
        <taxon>Opisthorchiida</taxon>
        <taxon>Opisthorchiata</taxon>
        <taxon>Opisthorchiidae</taxon>
        <taxon>Clonorchis</taxon>
    </lineage>
</organism>
<dbReference type="Proteomes" id="UP000008909">
    <property type="component" value="Unassembled WGS sequence"/>
</dbReference>
<keyword evidence="1" id="KW-0732">Signal</keyword>